<name>A0A0C1V5N1_9ENTR</name>
<keyword evidence="1" id="KW-1133">Transmembrane helix</keyword>
<evidence type="ECO:0000313" key="3">
    <source>
        <dbReference type="Proteomes" id="UP000054529"/>
    </source>
</evidence>
<accession>A0A0C1V5N1</accession>
<dbReference type="AlphaFoldDB" id="A0A0C1V5N1"/>
<feature type="transmembrane region" description="Helical" evidence="1">
    <location>
        <begin position="6"/>
        <end position="25"/>
    </location>
</feature>
<evidence type="ECO:0000256" key="1">
    <source>
        <dbReference type="SAM" id="Phobius"/>
    </source>
</evidence>
<gene>
    <name evidence="2" type="ORF">P689_122211</name>
</gene>
<dbReference type="Proteomes" id="UP000054529">
    <property type="component" value="Unassembled WGS sequence"/>
</dbReference>
<sequence>MDFPTFVLPTIAIVGMYNFIDLILFKKKVKSSKQISKIFEKLHNDIRLQEITIITQKEC</sequence>
<organism evidence="2 3">
    <name type="scientific">Candidatus Riesia pediculischaeffi PTSU</name>
    <dbReference type="NCBI Taxonomy" id="1401651"/>
    <lineage>
        <taxon>Bacteria</taxon>
        <taxon>Pseudomonadati</taxon>
        <taxon>Pseudomonadota</taxon>
        <taxon>Gammaproteobacteria</taxon>
        <taxon>Enterobacterales</taxon>
        <taxon>Enterobacteriaceae</taxon>
        <taxon>Candidatus Riesia</taxon>
    </lineage>
</organism>
<protein>
    <submittedName>
        <fullName evidence="2">Uncharacterized protein</fullName>
    </submittedName>
</protein>
<reference evidence="2 3" key="1">
    <citation type="journal article" date="2014" name="G3 (Bethesda)">
        <title>Genome sequence of Candidatus Riesia pediculischaeffi, endosymbiont of chimpanzee lice, and genomic comparison of recently acquired endosymbionts from human and chimpanzee lice.</title>
        <authorList>
            <person name="Boyd B.M."/>
            <person name="Allen J.M."/>
            <person name="de Crecy-Lagard V."/>
            <person name="Reed D.L."/>
        </authorList>
    </citation>
    <scope>NUCLEOTIDE SEQUENCE [LARGE SCALE GENOMIC DNA]</scope>
    <source>
        <strain evidence="2 3">PTSU</strain>
    </source>
</reference>
<keyword evidence="1" id="KW-0472">Membrane</keyword>
<proteinExistence type="predicted"/>
<dbReference type="EMBL" id="AWXV01000004">
    <property type="protein sequence ID" value="KIE63729.1"/>
    <property type="molecule type" value="Genomic_DNA"/>
</dbReference>
<evidence type="ECO:0000313" key="2">
    <source>
        <dbReference type="EMBL" id="KIE63729.1"/>
    </source>
</evidence>
<comment type="caution">
    <text evidence="2">The sequence shown here is derived from an EMBL/GenBank/DDBJ whole genome shotgun (WGS) entry which is preliminary data.</text>
</comment>
<dbReference type="HOGENOM" id="CLU_2951738_0_0_6"/>
<keyword evidence="1" id="KW-0812">Transmembrane</keyword>